<evidence type="ECO:0000256" key="3">
    <source>
        <dbReference type="ARBA" id="ARBA00022538"/>
    </source>
</evidence>
<keyword evidence="4 12" id="KW-0812">Transmembrane</keyword>
<keyword evidence="8 12" id="KW-1133">Transmembrane helix</keyword>
<feature type="transmembrane region" description="Helical" evidence="12">
    <location>
        <begin position="20"/>
        <end position="41"/>
    </location>
</feature>
<evidence type="ECO:0000256" key="6">
    <source>
        <dbReference type="ARBA" id="ARBA00022882"/>
    </source>
</evidence>
<dbReference type="Proteomes" id="UP000199663">
    <property type="component" value="Unassembled WGS sequence"/>
</dbReference>
<evidence type="ECO:0000256" key="4">
    <source>
        <dbReference type="ARBA" id="ARBA00022692"/>
    </source>
</evidence>
<evidence type="ECO:0000256" key="11">
    <source>
        <dbReference type="ARBA" id="ARBA00023303"/>
    </source>
</evidence>
<feature type="transmembrane region" description="Helical" evidence="12">
    <location>
        <begin position="84"/>
        <end position="106"/>
    </location>
</feature>
<evidence type="ECO:0000256" key="5">
    <source>
        <dbReference type="ARBA" id="ARBA00022826"/>
    </source>
</evidence>
<keyword evidence="6" id="KW-0851">Voltage-gated channel</keyword>
<dbReference type="PANTHER" id="PTHR11537:SF254">
    <property type="entry name" value="POTASSIUM VOLTAGE-GATED CHANNEL PROTEIN SHAB"/>
    <property type="match status" value="1"/>
</dbReference>
<comment type="caution">
    <text evidence="14">The sequence shown here is derived from an EMBL/GenBank/DDBJ whole genome shotgun (WGS) entry which is preliminary data.</text>
</comment>
<evidence type="ECO:0000256" key="12">
    <source>
        <dbReference type="SAM" id="Phobius"/>
    </source>
</evidence>
<keyword evidence="7" id="KW-0630">Potassium</keyword>
<dbReference type="Pfam" id="PF00520">
    <property type="entry name" value="Ion_trans"/>
    <property type="match status" value="1"/>
</dbReference>
<dbReference type="EMBL" id="FNQC01000002">
    <property type="protein sequence ID" value="SDY62932.1"/>
    <property type="molecule type" value="Genomic_DNA"/>
</dbReference>
<feature type="domain" description="Ion transport" evidence="13">
    <location>
        <begin position="23"/>
        <end position="240"/>
    </location>
</feature>
<dbReference type="RefSeq" id="WP_019596399.1">
    <property type="nucleotide sequence ID" value="NZ_FNQC01000002.1"/>
</dbReference>
<reference evidence="14 15" key="1">
    <citation type="submission" date="2016-10" db="EMBL/GenBank/DDBJ databases">
        <authorList>
            <person name="Varghese N."/>
            <person name="Submissions S."/>
        </authorList>
    </citation>
    <scope>NUCLEOTIDE SEQUENCE [LARGE SCALE GENOMIC DNA]</scope>
    <source>
        <strain evidence="14 15">DSM 17997</strain>
    </source>
</reference>
<feature type="transmembrane region" description="Helical" evidence="12">
    <location>
        <begin position="150"/>
        <end position="171"/>
    </location>
</feature>
<feature type="transmembrane region" description="Helical" evidence="12">
    <location>
        <begin position="178"/>
        <end position="197"/>
    </location>
</feature>
<evidence type="ECO:0000259" key="13">
    <source>
        <dbReference type="Pfam" id="PF00520"/>
    </source>
</evidence>
<keyword evidence="11 14" id="KW-0407">Ion channel</keyword>
<evidence type="ECO:0000256" key="8">
    <source>
        <dbReference type="ARBA" id="ARBA00022989"/>
    </source>
</evidence>
<evidence type="ECO:0000256" key="7">
    <source>
        <dbReference type="ARBA" id="ARBA00022958"/>
    </source>
</evidence>
<dbReference type="GO" id="GO:0034220">
    <property type="term" value="P:monoatomic ion transmembrane transport"/>
    <property type="evidence" value="ECO:0007669"/>
    <property type="project" value="UniProtKB-KW"/>
</dbReference>
<dbReference type="PANTHER" id="PTHR11537">
    <property type="entry name" value="VOLTAGE-GATED POTASSIUM CHANNEL"/>
    <property type="match status" value="1"/>
</dbReference>
<evidence type="ECO:0000313" key="15">
    <source>
        <dbReference type="Proteomes" id="UP000199663"/>
    </source>
</evidence>
<dbReference type="SUPFAM" id="SSF81324">
    <property type="entry name" value="Voltage-gated potassium channels"/>
    <property type="match status" value="1"/>
</dbReference>
<feature type="transmembrane region" description="Helical" evidence="12">
    <location>
        <begin position="61"/>
        <end position="77"/>
    </location>
</feature>
<name>A0A1H3LES0_9BACT</name>
<dbReference type="InterPro" id="IPR028325">
    <property type="entry name" value="VG_K_chnl"/>
</dbReference>
<evidence type="ECO:0000313" key="14">
    <source>
        <dbReference type="EMBL" id="SDY62932.1"/>
    </source>
</evidence>
<dbReference type="Gene3D" id="1.10.287.70">
    <property type="match status" value="1"/>
</dbReference>
<keyword evidence="9" id="KW-0406">Ion transport</keyword>
<keyword evidence="10 12" id="KW-0472">Membrane</keyword>
<evidence type="ECO:0000256" key="9">
    <source>
        <dbReference type="ARBA" id="ARBA00023065"/>
    </source>
</evidence>
<gene>
    <name evidence="14" type="ORF">SAMN05444412_10229</name>
</gene>
<dbReference type="Gene3D" id="1.20.120.350">
    <property type="entry name" value="Voltage-gated potassium channels. Chain C"/>
    <property type="match status" value="1"/>
</dbReference>
<keyword evidence="5" id="KW-0631">Potassium channel</keyword>
<keyword evidence="15" id="KW-1185">Reference proteome</keyword>
<evidence type="ECO:0000256" key="10">
    <source>
        <dbReference type="ARBA" id="ARBA00023136"/>
    </source>
</evidence>
<proteinExistence type="predicted"/>
<accession>A0A1H3LES0</accession>
<comment type="subcellular location">
    <subcellularLocation>
        <location evidence="1">Membrane</location>
        <topology evidence="1">Multi-pass membrane protein</topology>
    </subcellularLocation>
</comment>
<protein>
    <submittedName>
        <fullName evidence="14">Voltage-gated potassium channel</fullName>
    </submittedName>
</protein>
<dbReference type="PRINTS" id="PR00169">
    <property type="entry name" value="KCHANNEL"/>
</dbReference>
<evidence type="ECO:0000256" key="2">
    <source>
        <dbReference type="ARBA" id="ARBA00022448"/>
    </source>
</evidence>
<dbReference type="InterPro" id="IPR005821">
    <property type="entry name" value="Ion_trans_dom"/>
</dbReference>
<sequence>MLKFPSKARLAHIVFESDDWASKTFDVVLLVLIFLSVGVAILDSVRQIHLDYGEFLYQLEWGFTILFSIEYGLRIWLSRKPKGYIFSFYGMVDLFAILPSFLSLLVANTQLFAVVRALRFLRVLRVLKLGKHMQEAQILVAALHSSRLKIQIFVGSVLTIVLVMGTLMFLIEGPANGFTSIPVSMYWAIVTLTTVGFGDITPNTPLGQFAASLIMLLGYAIIAVPTGIVSSELTEAKRKRNKEKEVGCPKCHAGNHDFDALYCKYCGTTLP</sequence>
<feature type="transmembrane region" description="Helical" evidence="12">
    <location>
        <begin position="209"/>
        <end position="230"/>
    </location>
</feature>
<evidence type="ECO:0000256" key="1">
    <source>
        <dbReference type="ARBA" id="ARBA00004141"/>
    </source>
</evidence>
<keyword evidence="2" id="KW-0813">Transport</keyword>
<dbReference type="InterPro" id="IPR027359">
    <property type="entry name" value="Volt_channel_dom_sf"/>
</dbReference>
<keyword evidence="3" id="KW-0633">Potassium transport</keyword>
<organism evidence="14 15">
    <name type="scientific">Rhodonellum ikkaensis</name>
    <dbReference type="NCBI Taxonomy" id="336829"/>
    <lineage>
        <taxon>Bacteria</taxon>
        <taxon>Pseudomonadati</taxon>
        <taxon>Bacteroidota</taxon>
        <taxon>Cytophagia</taxon>
        <taxon>Cytophagales</taxon>
        <taxon>Cytophagaceae</taxon>
        <taxon>Rhodonellum</taxon>
    </lineage>
</organism>